<feature type="region of interest" description="Disordered" evidence="1">
    <location>
        <begin position="467"/>
        <end position="487"/>
    </location>
</feature>
<organism evidence="2 3">
    <name type="scientific">Cryptosporidium andersoni</name>
    <dbReference type="NCBI Taxonomy" id="117008"/>
    <lineage>
        <taxon>Eukaryota</taxon>
        <taxon>Sar</taxon>
        <taxon>Alveolata</taxon>
        <taxon>Apicomplexa</taxon>
        <taxon>Conoidasida</taxon>
        <taxon>Coccidia</taxon>
        <taxon>Eucoccidiorida</taxon>
        <taxon>Eimeriorina</taxon>
        <taxon>Cryptosporidiidae</taxon>
        <taxon>Cryptosporidium</taxon>
    </lineage>
</organism>
<evidence type="ECO:0000313" key="3">
    <source>
        <dbReference type="Proteomes" id="UP000186804"/>
    </source>
</evidence>
<dbReference type="AlphaFoldDB" id="A0A1J4MVX9"/>
<dbReference type="RefSeq" id="XP_067070156.1">
    <property type="nucleotide sequence ID" value="XM_067213594.1"/>
</dbReference>
<feature type="compositionally biased region" description="Low complexity" evidence="1">
    <location>
        <begin position="535"/>
        <end position="545"/>
    </location>
</feature>
<feature type="region of interest" description="Disordered" evidence="1">
    <location>
        <begin position="533"/>
        <end position="553"/>
    </location>
</feature>
<dbReference type="GeneID" id="92367552"/>
<protein>
    <submittedName>
        <fullName evidence="2">Uncharacterized protein</fullName>
    </submittedName>
</protein>
<dbReference type="Proteomes" id="UP000186804">
    <property type="component" value="Unassembled WGS sequence"/>
</dbReference>
<accession>A0A1J4MVX9</accession>
<evidence type="ECO:0000313" key="2">
    <source>
        <dbReference type="EMBL" id="OII78310.1"/>
    </source>
</evidence>
<dbReference type="OrthoDB" id="343298at2759"/>
<proteinExistence type="predicted"/>
<dbReference type="VEuPathDB" id="CryptoDB:cand_033680"/>
<comment type="caution">
    <text evidence="2">The sequence shown here is derived from an EMBL/GenBank/DDBJ whole genome shotgun (WGS) entry which is preliminary data.</text>
</comment>
<keyword evidence="3" id="KW-1185">Reference proteome</keyword>
<evidence type="ECO:0000256" key="1">
    <source>
        <dbReference type="SAM" id="MobiDB-lite"/>
    </source>
</evidence>
<gene>
    <name evidence="2" type="ORF">cand_033680</name>
</gene>
<dbReference type="EMBL" id="LRBS01000002">
    <property type="protein sequence ID" value="OII78310.1"/>
    <property type="molecule type" value="Genomic_DNA"/>
</dbReference>
<feature type="compositionally biased region" description="Low complexity" evidence="1">
    <location>
        <begin position="469"/>
        <end position="485"/>
    </location>
</feature>
<name>A0A1J4MVX9_9CRYT</name>
<reference evidence="2 3" key="1">
    <citation type="submission" date="2016-10" db="EMBL/GenBank/DDBJ databases">
        <title>Reductive evolution of mitochondrial metabolism and differential evolution of invasion-related proteins in Cryptosporidium.</title>
        <authorList>
            <person name="Liu S."/>
            <person name="Roellig D.M."/>
            <person name="Guo Y."/>
            <person name="Li N."/>
            <person name="Frace M.A."/>
            <person name="Tang K."/>
            <person name="Zhang L."/>
            <person name="Feng Y."/>
            <person name="Xiao L."/>
        </authorList>
    </citation>
    <scope>NUCLEOTIDE SEQUENCE [LARGE SCALE GENOMIC DNA]</scope>
    <source>
        <strain evidence="2">30847</strain>
    </source>
</reference>
<sequence>MNPCHQPFFLPYNFSGTLLDPNSITGDSSSSSRNGISILTDPSLMQFYMDNSWVNNSILLSAALVAQNYTPLLGINNYNNLVQTFSANPTGFQNNANQVYLNTPIKENNESNNIVCTNIDVNSRETDIMTQMETPDRTFLESLATASVAATDTTNSTSGGKRKRETSIESTCSNETSLPTDIIGYETSNKVSKVENNKILPIYPNTQPIENSVANTIFQSYYYTLQRQLAATVAASVTTSSETPCSTPTALSSNTPCFSPINTSIQSNTNELHLPSIIANSNTSKTNDDEIQVIDDRQTPFEKILRIHSSLVGSLSWLPPKDINHTILKSSEYYNKNGQDKENANEDYDPFKQRKYDDSHVTCFSPRMLPDWQLNWLRDVTRSLPSVPKSPMTGIHFDRTKPAWAVSYYECETRKYYFFFIPDLSQNTVEITLAAAIGCRQNVVARGAHKRKKPGVLTFNLYSGQFEKSNSSNSVNSSSQNRGSNIQNITNPILTHNLFPILDPSYVQNSPHNNAALLYAAAFMSRSNSPLVNFESNSESTNNNSVGEQMTSK</sequence>